<comment type="subcellular location">
    <subcellularLocation>
        <location evidence="8">Cell membrane</location>
        <topology evidence="8">Multi-pass membrane protein</topology>
    </subcellularLocation>
    <subcellularLocation>
        <location evidence="1">Membrane</location>
        <topology evidence="1">Multi-pass membrane protein</topology>
    </subcellularLocation>
</comment>
<dbReference type="GO" id="GO:0009234">
    <property type="term" value="P:menaquinone biosynthetic process"/>
    <property type="evidence" value="ECO:0007669"/>
    <property type="project" value="UniProtKB-UniRule"/>
</dbReference>
<reference evidence="10 11" key="1">
    <citation type="submission" date="2019-10" db="EMBL/GenBank/DDBJ databases">
        <title>Genomic analysis of Raineyella sp. CBA3103.</title>
        <authorList>
            <person name="Roh S.W."/>
        </authorList>
    </citation>
    <scope>NUCLEOTIDE SEQUENCE [LARGE SCALE GENOMIC DNA]</scope>
    <source>
        <strain evidence="10 11">CBA3103</strain>
    </source>
</reference>
<dbReference type="Proteomes" id="UP000386847">
    <property type="component" value="Chromosome"/>
</dbReference>
<protein>
    <recommendedName>
        <fullName evidence="8 9">1,4-dihydroxy-2-naphthoate octaprenyltransferase</fullName>
        <shortName evidence="8">DHNA-octaprenyltransferase</shortName>
        <ecNumber evidence="8 9">2.5.1.74</ecNumber>
    </recommendedName>
</protein>
<feature type="transmembrane region" description="Helical" evidence="8">
    <location>
        <begin position="272"/>
        <end position="292"/>
    </location>
</feature>
<evidence type="ECO:0000256" key="1">
    <source>
        <dbReference type="ARBA" id="ARBA00004141"/>
    </source>
</evidence>
<dbReference type="GO" id="GO:0042371">
    <property type="term" value="P:vitamin K biosynthetic process"/>
    <property type="evidence" value="ECO:0007669"/>
    <property type="project" value="TreeGrafter"/>
</dbReference>
<dbReference type="PIRSF" id="PIRSF005355">
    <property type="entry name" value="UBIAD1"/>
    <property type="match status" value="1"/>
</dbReference>
<dbReference type="CDD" id="cd13962">
    <property type="entry name" value="PT_UbiA_UBIAD1"/>
    <property type="match status" value="1"/>
</dbReference>
<organism evidence="10 11">
    <name type="scientific">Raineyella fluvialis</name>
    <dbReference type="NCBI Taxonomy" id="2662261"/>
    <lineage>
        <taxon>Bacteria</taxon>
        <taxon>Bacillati</taxon>
        <taxon>Actinomycetota</taxon>
        <taxon>Actinomycetes</taxon>
        <taxon>Propionibacteriales</taxon>
        <taxon>Propionibacteriaceae</taxon>
        <taxon>Raineyella</taxon>
    </lineage>
</organism>
<evidence type="ECO:0000256" key="4">
    <source>
        <dbReference type="ARBA" id="ARBA00022679"/>
    </source>
</evidence>
<dbReference type="Gene3D" id="1.10.357.140">
    <property type="entry name" value="UbiA prenyltransferase"/>
    <property type="match status" value="1"/>
</dbReference>
<name>A0A5Q2FAQ8_9ACTN</name>
<dbReference type="HAMAP" id="MF_01937">
    <property type="entry name" value="MenA_1"/>
    <property type="match status" value="1"/>
</dbReference>
<evidence type="ECO:0000256" key="5">
    <source>
        <dbReference type="ARBA" id="ARBA00022692"/>
    </source>
</evidence>
<evidence type="ECO:0000256" key="3">
    <source>
        <dbReference type="ARBA" id="ARBA00022475"/>
    </source>
</evidence>
<keyword evidence="2 8" id="KW-0474">Menaquinone biosynthesis</keyword>
<dbReference type="KEGG" id="rain:Rai3103_02980"/>
<dbReference type="Pfam" id="PF01040">
    <property type="entry name" value="UbiA"/>
    <property type="match status" value="1"/>
</dbReference>
<dbReference type="GO" id="GO:0046428">
    <property type="term" value="F:1,4-dihydroxy-2-naphthoate polyprenyltransferase activity"/>
    <property type="evidence" value="ECO:0007669"/>
    <property type="project" value="UniProtKB-UniRule"/>
</dbReference>
<comment type="pathway">
    <text evidence="8">Quinol/quinone metabolism; menaquinone biosynthesis; menaquinol from 1,4-dihydroxy-2-naphthoate: step 1/2.</text>
</comment>
<dbReference type="UniPathway" id="UPA00079">
    <property type="reaction ID" value="UER00168"/>
</dbReference>
<evidence type="ECO:0000256" key="8">
    <source>
        <dbReference type="HAMAP-Rule" id="MF_01937"/>
    </source>
</evidence>
<dbReference type="PANTHER" id="PTHR13929:SF0">
    <property type="entry name" value="UBIA PRENYLTRANSFERASE DOMAIN-CONTAINING PROTEIN 1"/>
    <property type="match status" value="1"/>
</dbReference>
<sequence>MTTVGDWVEGARLRTLPAAFSPVLAGTGAALAAGSFRPVNAVLALVVSLALQVGVNYANDYSDGIRGTDSAERVGPQRLVGSGAAPAATVKRAAFLSFGVAGLAGLALVILTQQWWLLLVGVACVLAAWYYTGGKHPYGYLGLGEVFVFVFFGLVAVCGTTYVQLSAVTLASLFAAVAIGALACAILVTNNLRDIDTDVVSGKRTLETRLGDRGSRVFFVALLALAGVAVVAVSAASGRWWSLLGLAFVLPLAAPTRSLLSGASGLALVRVLKLTGIAELLAALGLLIGLSIPA</sequence>
<gene>
    <name evidence="8" type="primary">menA</name>
    <name evidence="10" type="ORF">Rai3103_02980</name>
</gene>
<dbReference type="InterPro" id="IPR004657">
    <property type="entry name" value="MenA"/>
</dbReference>
<dbReference type="PANTHER" id="PTHR13929">
    <property type="entry name" value="1,4-DIHYDROXY-2-NAPHTHOATE OCTAPRENYLTRANSFERASE"/>
    <property type="match status" value="1"/>
</dbReference>
<keyword evidence="5 8" id="KW-0812">Transmembrane</keyword>
<feature type="transmembrane region" description="Helical" evidence="8">
    <location>
        <begin position="217"/>
        <end position="235"/>
    </location>
</feature>
<dbReference type="EC" id="2.5.1.74" evidence="8 9"/>
<evidence type="ECO:0000256" key="6">
    <source>
        <dbReference type="ARBA" id="ARBA00022989"/>
    </source>
</evidence>
<proteinExistence type="inferred from homology"/>
<comment type="function">
    <text evidence="8">Conversion of 1,4-dihydroxy-2-naphthoate (DHNA) to demethylmenaquinone (DMK).</text>
</comment>
<evidence type="ECO:0000256" key="9">
    <source>
        <dbReference type="NCBIfam" id="TIGR00751"/>
    </source>
</evidence>
<dbReference type="InterPro" id="IPR000537">
    <property type="entry name" value="UbiA_prenyltransferase"/>
</dbReference>
<feature type="transmembrane region" description="Helical" evidence="8">
    <location>
        <begin position="168"/>
        <end position="188"/>
    </location>
</feature>
<feature type="transmembrane region" description="Helical" evidence="8">
    <location>
        <begin position="241"/>
        <end position="260"/>
    </location>
</feature>
<evidence type="ECO:0000313" key="10">
    <source>
        <dbReference type="EMBL" id="QGF22807.1"/>
    </source>
</evidence>
<dbReference type="NCBIfam" id="TIGR00751">
    <property type="entry name" value="menA"/>
    <property type="match status" value="1"/>
</dbReference>
<dbReference type="AlphaFoldDB" id="A0A5Q2FAQ8"/>
<feature type="transmembrane region" description="Helical" evidence="8">
    <location>
        <begin position="93"/>
        <end position="110"/>
    </location>
</feature>
<feature type="transmembrane region" description="Helical" evidence="8">
    <location>
        <begin position="140"/>
        <end position="162"/>
    </location>
</feature>
<dbReference type="EMBL" id="CP045725">
    <property type="protein sequence ID" value="QGF22807.1"/>
    <property type="molecule type" value="Genomic_DNA"/>
</dbReference>
<dbReference type="InterPro" id="IPR026046">
    <property type="entry name" value="UBIAD1"/>
</dbReference>
<dbReference type="InterPro" id="IPR044878">
    <property type="entry name" value="UbiA_sf"/>
</dbReference>
<feature type="transmembrane region" description="Helical" evidence="8">
    <location>
        <begin position="116"/>
        <end position="133"/>
    </location>
</feature>
<dbReference type="RefSeq" id="WP_153571334.1">
    <property type="nucleotide sequence ID" value="NZ_CP045725.1"/>
</dbReference>
<keyword evidence="6 8" id="KW-1133">Transmembrane helix</keyword>
<accession>A0A5Q2FAQ8</accession>
<dbReference type="NCBIfam" id="NF004751">
    <property type="entry name" value="PRK06080.1-3"/>
    <property type="match status" value="1"/>
</dbReference>
<keyword evidence="4 8" id="KW-0808">Transferase</keyword>
<dbReference type="GO" id="GO:0005886">
    <property type="term" value="C:plasma membrane"/>
    <property type="evidence" value="ECO:0007669"/>
    <property type="project" value="UniProtKB-SubCell"/>
</dbReference>
<comment type="similarity">
    <text evidence="8">Belongs to the MenA family. Type 1 subfamily.</text>
</comment>
<keyword evidence="11" id="KW-1185">Reference proteome</keyword>
<evidence type="ECO:0000256" key="7">
    <source>
        <dbReference type="ARBA" id="ARBA00023136"/>
    </source>
</evidence>
<keyword evidence="3 8" id="KW-1003">Cell membrane</keyword>
<keyword evidence="7 8" id="KW-0472">Membrane</keyword>
<evidence type="ECO:0000256" key="2">
    <source>
        <dbReference type="ARBA" id="ARBA00022428"/>
    </source>
</evidence>
<evidence type="ECO:0000313" key="11">
    <source>
        <dbReference type="Proteomes" id="UP000386847"/>
    </source>
</evidence>
<comment type="catalytic activity">
    <reaction evidence="8">
        <text>an all-trans-polyprenyl diphosphate + 1,4-dihydroxy-2-naphthoate + H(+) = a 2-demethylmenaquinol + CO2 + diphosphate</text>
        <dbReference type="Rhea" id="RHEA:26478"/>
        <dbReference type="Rhea" id="RHEA-COMP:9563"/>
        <dbReference type="Rhea" id="RHEA-COMP:9564"/>
        <dbReference type="ChEBI" id="CHEBI:11173"/>
        <dbReference type="ChEBI" id="CHEBI:15378"/>
        <dbReference type="ChEBI" id="CHEBI:16526"/>
        <dbReference type="ChEBI" id="CHEBI:33019"/>
        <dbReference type="ChEBI" id="CHEBI:55437"/>
        <dbReference type="ChEBI" id="CHEBI:58914"/>
        <dbReference type="EC" id="2.5.1.74"/>
    </reaction>
</comment>